<accession>A0A444IZP2</accession>
<organism evidence="1 2">
    <name type="scientific">Candidatus Electrothrix aarhusensis</name>
    <dbReference type="NCBI Taxonomy" id="1859131"/>
    <lineage>
        <taxon>Bacteria</taxon>
        <taxon>Pseudomonadati</taxon>
        <taxon>Thermodesulfobacteriota</taxon>
        <taxon>Desulfobulbia</taxon>
        <taxon>Desulfobulbales</taxon>
        <taxon>Desulfobulbaceae</taxon>
        <taxon>Candidatus Electrothrix</taxon>
    </lineage>
</organism>
<comment type="caution">
    <text evidence="1">The sequence shown here is derived from an EMBL/GenBank/DDBJ whole genome shotgun (WGS) entry which is preliminary data.</text>
</comment>
<evidence type="ECO:0000313" key="2">
    <source>
        <dbReference type="Proteomes" id="UP000287853"/>
    </source>
</evidence>
<dbReference type="EMBL" id="MTKO01000065">
    <property type="protein sequence ID" value="RWX46377.1"/>
    <property type="molecule type" value="Genomic_DNA"/>
</dbReference>
<name>A0A444IZP2_9BACT</name>
<keyword evidence="2" id="KW-1185">Reference proteome</keyword>
<reference evidence="1 2" key="1">
    <citation type="submission" date="2017-01" db="EMBL/GenBank/DDBJ databases">
        <title>The cable genome- insights into the physiology and evolution of filamentous bacteria capable of sulfide oxidation via long distance electron transfer.</title>
        <authorList>
            <person name="Schreiber L."/>
            <person name="Bjerg J.T."/>
            <person name="Boggild A."/>
            <person name="Van De Vossenberg J."/>
            <person name="Meysman F."/>
            <person name="Nielsen L.P."/>
            <person name="Schramm A."/>
            <person name="Kjeldsen K.U."/>
        </authorList>
    </citation>
    <scope>NUCLEOTIDE SEQUENCE [LARGE SCALE GENOMIC DNA]</scope>
    <source>
        <strain evidence="1">MCF</strain>
    </source>
</reference>
<dbReference type="Proteomes" id="UP000287853">
    <property type="component" value="Unassembled WGS sequence"/>
</dbReference>
<gene>
    <name evidence="1" type="ORF">H206_01561</name>
</gene>
<protein>
    <recommendedName>
        <fullName evidence="3">NlpC/P60 family protein</fullName>
    </recommendedName>
</protein>
<sequence length="254" mass="28660">MKQAIRVGLIVVGLGGGSLLVWKVQHDGWTIQGQDSAEFILTGFNSATIVKVQPFMPPVIEFVDEHKSVAKSGGYVDTDAGSVMEVDMEKPSLDEIIPDLAPEELVGQNYDLNTLDVIFYAEKKANSQALKVLQIGREMSLESKEIIQGGCWDYVDTVYSRAGYTGDQRRSIFQGGEETERYADRGMILPGDWLFYINHNYREARHSAIFIDWIDYEKHIGLMLSYGGEGRGEPAWYRPYDLSYVYSIVRPVKK</sequence>
<evidence type="ECO:0000313" key="1">
    <source>
        <dbReference type="EMBL" id="RWX46377.1"/>
    </source>
</evidence>
<evidence type="ECO:0008006" key="3">
    <source>
        <dbReference type="Google" id="ProtNLM"/>
    </source>
</evidence>
<dbReference type="AlphaFoldDB" id="A0A444IZP2"/>
<proteinExistence type="predicted"/>